<dbReference type="AlphaFoldDB" id="A0A8S1PWL2"/>
<keyword evidence="3" id="KW-1185">Reference proteome</keyword>
<evidence type="ECO:0000256" key="1">
    <source>
        <dbReference type="SAM" id="MobiDB-lite"/>
    </source>
</evidence>
<organism evidence="2 3">
    <name type="scientific">Paramecium sonneborni</name>
    <dbReference type="NCBI Taxonomy" id="65129"/>
    <lineage>
        <taxon>Eukaryota</taxon>
        <taxon>Sar</taxon>
        <taxon>Alveolata</taxon>
        <taxon>Ciliophora</taxon>
        <taxon>Intramacronucleata</taxon>
        <taxon>Oligohymenophorea</taxon>
        <taxon>Peniculida</taxon>
        <taxon>Parameciidae</taxon>
        <taxon>Paramecium</taxon>
    </lineage>
</organism>
<evidence type="ECO:0000313" key="3">
    <source>
        <dbReference type="Proteomes" id="UP000692954"/>
    </source>
</evidence>
<comment type="caution">
    <text evidence="2">The sequence shown here is derived from an EMBL/GenBank/DDBJ whole genome shotgun (WGS) entry which is preliminary data.</text>
</comment>
<dbReference type="OrthoDB" id="4822at2759"/>
<dbReference type="Proteomes" id="UP000692954">
    <property type="component" value="Unassembled WGS sequence"/>
</dbReference>
<sequence length="281" mass="33807">MPKNDTANEQSKKNNFLKEKEFQKMKIKMRMIKKININKIQKILRKHSLIQKTQQIRKKMEKKQNKQNEQPEIQNKKEEVINLDRNHILGKLIKQNINNNNNYKIIDMTGSDINDYLNKTQDKFKNQLGQYNEFQKSVWGNGKITNEVQKKRRIKQLFKNMKNKKNQHNLHNGIILLKVKKIFQIIQNILKKMMYQFLMNNFQSLLNLKNVLEKQGFILFNLISLLVIYTEQEIQILTVNWKGSQEKMDILFNEYEMISKVINLAKDVYIQKKIFKFKQVC</sequence>
<dbReference type="EMBL" id="CAJJDN010000089">
    <property type="protein sequence ID" value="CAD8107506.1"/>
    <property type="molecule type" value="Genomic_DNA"/>
</dbReference>
<protein>
    <submittedName>
        <fullName evidence="2">Uncharacterized protein</fullName>
    </submittedName>
</protein>
<accession>A0A8S1PWL2</accession>
<evidence type="ECO:0000313" key="2">
    <source>
        <dbReference type="EMBL" id="CAD8107506.1"/>
    </source>
</evidence>
<proteinExistence type="predicted"/>
<reference evidence="2" key="1">
    <citation type="submission" date="2021-01" db="EMBL/GenBank/DDBJ databases">
        <authorList>
            <consortium name="Genoscope - CEA"/>
            <person name="William W."/>
        </authorList>
    </citation>
    <scope>NUCLEOTIDE SEQUENCE</scope>
</reference>
<gene>
    <name evidence="2" type="ORF">PSON_ATCC_30995.1.T0890048</name>
</gene>
<name>A0A8S1PWL2_9CILI</name>
<feature type="region of interest" description="Disordered" evidence="1">
    <location>
        <begin position="57"/>
        <end position="76"/>
    </location>
</feature>